<evidence type="ECO:0000256" key="1">
    <source>
        <dbReference type="ARBA" id="ARBA00009183"/>
    </source>
</evidence>
<feature type="transmembrane region" description="Helical" evidence="6">
    <location>
        <begin position="465"/>
        <end position="488"/>
    </location>
</feature>
<keyword evidence="6" id="KW-0472">Membrane</keyword>
<comment type="similarity">
    <text evidence="1">Belongs to the FMO family.</text>
</comment>
<sequence>MDRSTAAVIGLGAAGIVALKNLKAEGFDVTGYERNAYIGGLWRYSEDDQTSVLNTTVVNISKERGSFTDFPFSEDVPSYATGAQVHQYLISYAEHFNLEPHFRLNAPVQQVTFDDPQQKWIVKVRDESDKYYDKVVIAIGGMVGLPHIPTIEGLDKFEGVSIHARAFKKPQDFANKTIMVVGFGNSAADTATQLAHVASKVYLAHRHGARVIPRIVNGQPIDHTLALRLFNLQCLIIKHFPRFGERFFDKFLKGLQDKNFKLRPEWGFEPAQKVPIVSDELVQSLEKGSVESVKGVKRILGSNEVELDDGRRVEVDALIWCTGYKSDFSMIDPRFDPTAPSTTAWSSAQGSNGKSLFRLWHNVFSLDKPDSLAFLGNVHFAVGGFQIFDTASMAITQVWKGASHLPSQQQMTKDVEQHHNWLADQASRGYNFSPGNVDAGTWTGVMDDLGGTGINEYLGYGWKGWWFWLTNMKFCNLLMGGIWTPLIYRAFDGKRQKWDGAKEAIERVNEVVAASKKRQKEKAV</sequence>
<evidence type="ECO:0000256" key="6">
    <source>
        <dbReference type="SAM" id="Phobius"/>
    </source>
</evidence>
<dbReference type="SUPFAM" id="SSF51905">
    <property type="entry name" value="FAD/NAD(P)-binding domain"/>
    <property type="match status" value="2"/>
</dbReference>
<evidence type="ECO:0000256" key="4">
    <source>
        <dbReference type="ARBA" id="ARBA00022857"/>
    </source>
</evidence>
<keyword evidence="4" id="KW-0521">NADP</keyword>
<dbReference type="InterPro" id="IPR050346">
    <property type="entry name" value="FMO-like"/>
</dbReference>
<keyword evidence="2" id="KW-0285">Flavoprotein</keyword>
<accession>A0A6A6ZHY2</accession>
<dbReference type="PIRSF" id="PIRSF000332">
    <property type="entry name" value="FMO"/>
    <property type="match status" value="1"/>
</dbReference>
<organism evidence="7 8">
    <name type="scientific">Ophiobolus disseminans</name>
    <dbReference type="NCBI Taxonomy" id="1469910"/>
    <lineage>
        <taxon>Eukaryota</taxon>
        <taxon>Fungi</taxon>
        <taxon>Dikarya</taxon>
        <taxon>Ascomycota</taxon>
        <taxon>Pezizomycotina</taxon>
        <taxon>Dothideomycetes</taxon>
        <taxon>Pleosporomycetidae</taxon>
        <taxon>Pleosporales</taxon>
        <taxon>Pleosporineae</taxon>
        <taxon>Phaeosphaeriaceae</taxon>
        <taxon>Ophiobolus</taxon>
    </lineage>
</organism>
<dbReference type="InterPro" id="IPR000960">
    <property type="entry name" value="Flavin_mOase"/>
</dbReference>
<evidence type="ECO:0000313" key="8">
    <source>
        <dbReference type="Proteomes" id="UP000799424"/>
    </source>
</evidence>
<keyword evidence="6" id="KW-1133">Transmembrane helix</keyword>
<dbReference type="Gene3D" id="3.50.50.60">
    <property type="entry name" value="FAD/NAD(P)-binding domain"/>
    <property type="match status" value="1"/>
</dbReference>
<proteinExistence type="inferred from homology"/>
<evidence type="ECO:0000313" key="7">
    <source>
        <dbReference type="EMBL" id="KAF2820309.1"/>
    </source>
</evidence>
<dbReference type="InterPro" id="IPR036188">
    <property type="entry name" value="FAD/NAD-bd_sf"/>
</dbReference>
<keyword evidence="3" id="KW-0274">FAD</keyword>
<dbReference type="GO" id="GO:0004499">
    <property type="term" value="F:N,N-dimethylaniline monooxygenase activity"/>
    <property type="evidence" value="ECO:0007669"/>
    <property type="project" value="InterPro"/>
</dbReference>
<dbReference type="GO" id="GO:0050661">
    <property type="term" value="F:NADP binding"/>
    <property type="evidence" value="ECO:0007669"/>
    <property type="project" value="InterPro"/>
</dbReference>
<dbReference type="EMBL" id="MU006241">
    <property type="protein sequence ID" value="KAF2820309.1"/>
    <property type="molecule type" value="Genomic_DNA"/>
</dbReference>
<keyword evidence="8" id="KW-1185">Reference proteome</keyword>
<dbReference type="AlphaFoldDB" id="A0A6A6ZHY2"/>
<keyword evidence="7" id="KW-0503">Monooxygenase</keyword>
<evidence type="ECO:0000256" key="3">
    <source>
        <dbReference type="ARBA" id="ARBA00022827"/>
    </source>
</evidence>
<dbReference type="InterPro" id="IPR020946">
    <property type="entry name" value="Flavin_mOase-like"/>
</dbReference>
<reference evidence="7" key="1">
    <citation type="journal article" date="2020" name="Stud. Mycol.">
        <title>101 Dothideomycetes genomes: a test case for predicting lifestyles and emergence of pathogens.</title>
        <authorList>
            <person name="Haridas S."/>
            <person name="Albert R."/>
            <person name="Binder M."/>
            <person name="Bloem J."/>
            <person name="Labutti K."/>
            <person name="Salamov A."/>
            <person name="Andreopoulos B."/>
            <person name="Baker S."/>
            <person name="Barry K."/>
            <person name="Bills G."/>
            <person name="Bluhm B."/>
            <person name="Cannon C."/>
            <person name="Castanera R."/>
            <person name="Culley D."/>
            <person name="Daum C."/>
            <person name="Ezra D."/>
            <person name="Gonzalez J."/>
            <person name="Henrissat B."/>
            <person name="Kuo A."/>
            <person name="Liang C."/>
            <person name="Lipzen A."/>
            <person name="Lutzoni F."/>
            <person name="Magnuson J."/>
            <person name="Mondo S."/>
            <person name="Nolan M."/>
            <person name="Ohm R."/>
            <person name="Pangilinan J."/>
            <person name="Park H.-J."/>
            <person name="Ramirez L."/>
            <person name="Alfaro M."/>
            <person name="Sun H."/>
            <person name="Tritt A."/>
            <person name="Yoshinaga Y."/>
            <person name="Zwiers L.-H."/>
            <person name="Turgeon B."/>
            <person name="Goodwin S."/>
            <person name="Spatafora J."/>
            <person name="Crous P."/>
            <person name="Grigoriev I."/>
        </authorList>
    </citation>
    <scope>NUCLEOTIDE SEQUENCE</scope>
    <source>
        <strain evidence="7">CBS 113818</strain>
    </source>
</reference>
<evidence type="ECO:0000256" key="5">
    <source>
        <dbReference type="ARBA" id="ARBA00023002"/>
    </source>
</evidence>
<dbReference type="PANTHER" id="PTHR23023">
    <property type="entry name" value="DIMETHYLANILINE MONOOXYGENASE"/>
    <property type="match status" value="1"/>
</dbReference>
<dbReference type="Proteomes" id="UP000799424">
    <property type="component" value="Unassembled WGS sequence"/>
</dbReference>
<evidence type="ECO:0000256" key="2">
    <source>
        <dbReference type="ARBA" id="ARBA00022630"/>
    </source>
</evidence>
<protein>
    <submittedName>
        <fullName evidence="7">Dimethylaniline monooxygenase 2</fullName>
    </submittedName>
</protein>
<dbReference type="GO" id="GO:0050660">
    <property type="term" value="F:flavin adenine dinucleotide binding"/>
    <property type="evidence" value="ECO:0007669"/>
    <property type="project" value="InterPro"/>
</dbReference>
<dbReference type="PRINTS" id="PR00370">
    <property type="entry name" value="FMOXYGENASE"/>
</dbReference>
<dbReference type="OrthoDB" id="66881at2759"/>
<keyword evidence="6" id="KW-0812">Transmembrane</keyword>
<name>A0A6A6ZHY2_9PLEO</name>
<keyword evidence="5" id="KW-0560">Oxidoreductase</keyword>
<dbReference type="Pfam" id="PF00743">
    <property type="entry name" value="FMO-like"/>
    <property type="match status" value="1"/>
</dbReference>
<gene>
    <name evidence="7" type="ORF">CC86DRAFT_471418</name>
</gene>